<sequence length="66" mass="7180">MNDHVPSQSRFVIRAGGKGWMVYDRERKGPALIGAEVGFAANLTREQAERVHRTLTGPSNTNSPSG</sequence>
<evidence type="ECO:0008006" key="2">
    <source>
        <dbReference type="Google" id="ProtNLM"/>
    </source>
</evidence>
<protein>
    <recommendedName>
        <fullName evidence="2">DUF2188 domain-containing protein</fullName>
    </recommendedName>
</protein>
<dbReference type="AlphaFoldDB" id="A0AB39XI95"/>
<dbReference type="RefSeq" id="WP_198034942.1">
    <property type="nucleotide sequence ID" value="NZ_CP165734.1"/>
</dbReference>
<proteinExistence type="predicted"/>
<dbReference type="EMBL" id="CP165734">
    <property type="protein sequence ID" value="XDV56861.1"/>
    <property type="molecule type" value="Genomic_DNA"/>
</dbReference>
<evidence type="ECO:0000313" key="1">
    <source>
        <dbReference type="EMBL" id="XDV56861.1"/>
    </source>
</evidence>
<reference evidence="1" key="1">
    <citation type="submission" date="2024-08" db="EMBL/GenBank/DDBJ databases">
        <authorList>
            <person name="Chaddad Z."/>
            <person name="Lamrabet M."/>
            <person name="Bouhnik O."/>
            <person name="Alami S."/>
            <person name="Wipf D."/>
            <person name="Courty P.E."/>
            <person name="Missbah El Idrissi M."/>
        </authorList>
    </citation>
    <scope>NUCLEOTIDE SEQUENCE</scope>
    <source>
        <strain evidence="1">LLZ17</strain>
    </source>
</reference>
<accession>A0AB39XI95</accession>
<gene>
    <name evidence="1" type="ORF">AB8Z38_30360</name>
</gene>
<organism evidence="1">
    <name type="scientific">Bradyrhizobium sp. LLZ17</name>
    <dbReference type="NCBI Taxonomy" id="3239388"/>
    <lineage>
        <taxon>Bacteria</taxon>
        <taxon>Pseudomonadati</taxon>
        <taxon>Pseudomonadota</taxon>
        <taxon>Alphaproteobacteria</taxon>
        <taxon>Hyphomicrobiales</taxon>
        <taxon>Nitrobacteraceae</taxon>
        <taxon>Bradyrhizobium</taxon>
    </lineage>
</organism>
<name>A0AB39XI95_9BRAD</name>